<evidence type="ECO:0000313" key="5">
    <source>
        <dbReference type="Proteomes" id="UP000467637"/>
    </source>
</evidence>
<dbReference type="InterPro" id="IPR004995">
    <property type="entry name" value="Spore_Ger"/>
</dbReference>
<organism evidence="4 5">
    <name type="scientific">Paenibacillus anseongense</name>
    <dbReference type="NCBI Taxonomy" id="2682845"/>
    <lineage>
        <taxon>Bacteria</taxon>
        <taxon>Bacillati</taxon>
        <taxon>Bacillota</taxon>
        <taxon>Bacilli</taxon>
        <taxon>Bacillales</taxon>
        <taxon>Paenibacillaceae</taxon>
        <taxon>Paenibacillus</taxon>
    </lineage>
</organism>
<keyword evidence="5" id="KW-1185">Reference proteome</keyword>
<dbReference type="Pfam" id="PF03323">
    <property type="entry name" value="GerA"/>
    <property type="match status" value="1"/>
</dbReference>
<reference evidence="4 5" key="1">
    <citation type="submission" date="2019-12" db="EMBL/GenBank/DDBJ databases">
        <authorList>
            <person name="Huq M.A."/>
        </authorList>
    </citation>
    <scope>NUCLEOTIDE SEQUENCE [LARGE SCALE GENOMIC DNA]</scope>
    <source>
        <strain evidence="4 5">MAH-34</strain>
    </source>
</reference>
<comment type="similarity">
    <text evidence="1">Belongs to the GerABKA family.</text>
</comment>
<evidence type="ECO:0000256" key="3">
    <source>
        <dbReference type="SAM" id="Phobius"/>
    </source>
</evidence>
<dbReference type="PANTHER" id="PTHR22550">
    <property type="entry name" value="SPORE GERMINATION PROTEIN"/>
    <property type="match status" value="1"/>
</dbReference>
<protein>
    <submittedName>
        <fullName evidence="4">Spore germination protein</fullName>
    </submittedName>
</protein>
<dbReference type="Proteomes" id="UP000467637">
    <property type="component" value="Unassembled WGS sequence"/>
</dbReference>
<dbReference type="InterPro" id="IPR050768">
    <property type="entry name" value="UPF0353/GerABKA_families"/>
</dbReference>
<comment type="caution">
    <text evidence="4">The sequence shown here is derived from an EMBL/GenBank/DDBJ whole genome shotgun (WGS) entry which is preliminary data.</text>
</comment>
<feature type="transmembrane region" description="Helical" evidence="3">
    <location>
        <begin position="386"/>
        <end position="408"/>
    </location>
</feature>
<dbReference type="PANTHER" id="PTHR22550:SF5">
    <property type="entry name" value="LEUCINE ZIPPER PROTEIN 4"/>
    <property type="match status" value="1"/>
</dbReference>
<dbReference type="PIRSF" id="PIRSF005690">
    <property type="entry name" value="GerBA"/>
    <property type="match status" value="1"/>
</dbReference>
<evidence type="ECO:0000256" key="2">
    <source>
        <dbReference type="ARBA" id="ARBA00023136"/>
    </source>
</evidence>
<keyword evidence="2 3" id="KW-0472">Membrane</keyword>
<dbReference type="RefSeq" id="WP_157325516.1">
    <property type="nucleotide sequence ID" value="NZ_WSEM01000034.1"/>
</dbReference>
<feature type="transmembrane region" description="Helical" evidence="3">
    <location>
        <begin position="415"/>
        <end position="438"/>
    </location>
</feature>
<keyword evidence="3" id="KW-1133">Transmembrane helix</keyword>
<keyword evidence="3" id="KW-0812">Transmembrane</keyword>
<evidence type="ECO:0000313" key="4">
    <source>
        <dbReference type="EMBL" id="MVQ39430.1"/>
    </source>
</evidence>
<proteinExistence type="inferred from homology"/>
<accession>A0ABW9ULP0</accession>
<dbReference type="EMBL" id="WSEM01000034">
    <property type="protein sequence ID" value="MVQ39430.1"/>
    <property type="molecule type" value="Genomic_DNA"/>
</dbReference>
<sequence length="493" mass="54977">MDNEEQTISLSVIHNIEALRNLFGNNEQLTFHYFERDGEEPFGAIAYLKVLIDTEWLQQLILPRIGERIQWEEASTNSLIDAAKDQGITRVVPNLEDAVRIITDAGIVLFAENQIQAFGMSLPGFGKRSIKEPMMEVNVRGPRAGFIEDLDTNAGLIYRRLKTPQLKSKTFIVGQESRTNIMVLYLENQVNLSVLHEIESRLESVCLNVVVDSAQIEEWIQDSVYSPFSQIQNTERPDRVATALNQGKVAILTDGSPNVLLAPAMFTDFLHPSEDLYEKFYFADFLRGLRIITLFVSLFLPSVYIALSTFHLEMIPTPLMLTFLSAKSGIPFPTILEALIMEIAFEILREASVRLPQTVGQSISIVGALIIGEAAVQSGIVSRSMVIIVAVTGIASFTIPSFNTAITLRLLRFPLMFIAACTGVLGISLSMFALVLHLCSLRSFGTLFIPTPEPKHWRDFVSHFVLLPIKLRKFSKMQASAVAAKGSEHDEEV</sequence>
<name>A0ABW9ULP0_9BACL</name>
<evidence type="ECO:0000256" key="1">
    <source>
        <dbReference type="ARBA" id="ARBA00005278"/>
    </source>
</evidence>
<feature type="transmembrane region" description="Helical" evidence="3">
    <location>
        <begin position="289"/>
        <end position="310"/>
    </location>
</feature>
<gene>
    <name evidence="4" type="ORF">GON05_33055</name>
</gene>